<dbReference type="AlphaFoldDB" id="A0A0A9Z2L6"/>
<protein>
    <submittedName>
        <fullName evidence="1">Lipid-A-disaccharide synthase</fullName>
    </submittedName>
</protein>
<feature type="non-terminal residue" evidence="1">
    <location>
        <position position="1"/>
    </location>
</feature>
<proteinExistence type="predicted"/>
<evidence type="ECO:0000313" key="1">
    <source>
        <dbReference type="EMBL" id="JAG37583.1"/>
    </source>
</evidence>
<reference evidence="1" key="1">
    <citation type="journal article" date="2014" name="PLoS ONE">
        <title>Transcriptome-Based Identification of ABC Transporters in the Western Tarnished Plant Bug Lygus hesperus.</title>
        <authorList>
            <person name="Hull J.J."/>
            <person name="Chaney K."/>
            <person name="Geib S.M."/>
            <person name="Fabrick J.A."/>
            <person name="Brent C.S."/>
            <person name="Walsh D."/>
            <person name="Lavine L.C."/>
        </authorList>
    </citation>
    <scope>NUCLEOTIDE SEQUENCE</scope>
</reference>
<name>A0A0A9Z2L6_LYGHE</name>
<reference evidence="1" key="2">
    <citation type="submission" date="2014-07" db="EMBL/GenBank/DDBJ databases">
        <authorList>
            <person name="Hull J."/>
        </authorList>
    </citation>
    <scope>NUCLEOTIDE SEQUENCE</scope>
</reference>
<accession>A0A0A9Z2L6</accession>
<feature type="non-terminal residue" evidence="1">
    <location>
        <position position="107"/>
    </location>
</feature>
<gene>
    <name evidence="1" type="primary">lpxB</name>
    <name evidence="1" type="ORF">CM83_103151</name>
</gene>
<organism evidence="1">
    <name type="scientific">Lygus hesperus</name>
    <name type="common">Western plant bug</name>
    <dbReference type="NCBI Taxonomy" id="30085"/>
    <lineage>
        <taxon>Eukaryota</taxon>
        <taxon>Metazoa</taxon>
        <taxon>Ecdysozoa</taxon>
        <taxon>Arthropoda</taxon>
        <taxon>Hexapoda</taxon>
        <taxon>Insecta</taxon>
        <taxon>Pterygota</taxon>
        <taxon>Neoptera</taxon>
        <taxon>Paraneoptera</taxon>
        <taxon>Hemiptera</taxon>
        <taxon>Heteroptera</taxon>
        <taxon>Panheteroptera</taxon>
        <taxon>Cimicomorpha</taxon>
        <taxon>Miridae</taxon>
        <taxon>Mirini</taxon>
        <taxon>Lygus</taxon>
    </lineage>
</organism>
<sequence length="107" mass="12253">EPRKILKTNVHQSSHQVVENNETLKINTPPPLYEIEENNENLEINVPQHSHQDDNHLVNPFSSASQEITYAAEISAKEAFSSPEAEEWRAAVRKEFSSLLLNNTWTM</sequence>
<dbReference type="EMBL" id="GBHO01006021">
    <property type="protein sequence ID" value="JAG37583.1"/>
    <property type="molecule type" value="Transcribed_RNA"/>
</dbReference>